<accession>A0AA39JWZ7</accession>
<sequence length="371" mass="41458">MICSAQTALKQIRLRLAPSSSRRCYSAGRGMDAKVSNVPSDEERKAEHIRISKQIQSEAQHGDEKKAPLRMEELNPFYWTVSSGPGWSGARSRVDEKEQSRFYKLSFKDRSNPSIGAQVQTLMEITDPVLFCTAPQNEIDLEELGSTVVDWDDLESMISKGATHRPVAVTTTVEAMLGDVKVDDAFSPTEELEKIISDAFSDITVPVNFTAAALPSDQVEFDGIEEVTLRDQLRGRNLATINAIYERAGFPYRWYSETDMELQDALKYLRDVNGHIVDAGWSNADILLVEVDPTTSLIKQPLNIVMFIELKTPQVLNMIGQAIHAIRPRDHVLTGPRKKNSQQKRSSRTKGEKLITQIGFEFWASGASLAV</sequence>
<organism evidence="2 3">
    <name type="scientific">Armillaria tabescens</name>
    <name type="common">Ringless honey mushroom</name>
    <name type="synonym">Agaricus tabescens</name>
    <dbReference type="NCBI Taxonomy" id="1929756"/>
    <lineage>
        <taxon>Eukaryota</taxon>
        <taxon>Fungi</taxon>
        <taxon>Dikarya</taxon>
        <taxon>Basidiomycota</taxon>
        <taxon>Agaricomycotina</taxon>
        <taxon>Agaricomycetes</taxon>
        <taxon>Agaricomycetidae</taxon>
        <taxon>Agaricales</taxon>
        <taxon>Marasmiineae</taxon>
        <taxon>Physalacriaceae</taxon>
        <taxon>Desarmillaria</taxon>
    </lineage>
</organism>
<keyword evidence="3" id="KW-1185">Reference proteome</keyword>
<dbReference type="AlphaFoldDB" id="A0AA39JWZ7"/>
<evidence type="ECO:0000313" key="2">
    <source>
        <dbReference type="EMBL" id="KAK0450359.1"/>
    </source>
</evidence>
<evidence type="ECO:0000256" key="1">
    <source>
        <dbReference type="SAM" id="MobiDB-lite"/>
    </source>
</evidence>
<comment type="caution">
    <text evidence="2">The sequence shown here is derived from an EMBL/GenBank/DDBJ whole genome shotgun (WGS) entry which is preliminary data.</text>
</comment>
<feature type="region of interest" description="Disordered" evidence="1">
    <location>
        <begin position="26"/>
        <end position="45"/>
    </location>
</feature>
<name>A0AA39JWZ7_ARMTA</name>
<dbReference type="RefSeq" id="XP_060327230.1">
    <property type="nucleotide sequence ID" value="XM_060483331.1"/>
</dbReference>
<dbReference type="Proteomes" id="UP001175211">
    <property type="component" value="Unassembled WGS sequence"/>
</dbReference>
<gene>
    <name evidence="2" type="ORF">EV420DRAFT_750878</name>
</gene>
<dbReference type="GeneID" id="85366879"/>
<dbReference type="EMBL" id="JAUEPS010000036">
    <property type="protein sequence ID" value="KAK0450359.1"/>
    <property type="molecule type" value="Genomic_DNA"/>
</dbReference>
<evidence type="ECO:0000313" key="3">
    <source>
        <dbReference type="Proteomes" id="UP001175211"/>
    </source>
</evidence>
<proteinExistence type="predicted"/>
<protein>
    <submittedName>
        <fullName evidence="2">Uncharacterized protein</fullName>
    </submittedName>
</protein>
<reference evidence="2" key="1">
    <citation type="submission" date="2023-06" db="EMBL/GenBank/DDBJ databases">
        <authorList>
            <consortium name="Lawrence Berkeley National Laboratory"/>
            <person name="Ahrendt S."/>
            <person name="Sahu N."/>
            <person name="Indic B."/>
            <person name="Wong-Bajracharya J."/>
            <person name="Merenyi Z."/>
            <person name="Ke H.-M."/>
            <person name="Monk M."/>
            <person name="Kocsube S."/>
            <person name="Drula E."/>
            <person name="Lipzen A."/>
            <person name="Balint B."/>
            <person name="Henrissat B."/>
            <person name="Andreopoulos B."/>
            <person name="Martin F.M."/>
            <person name="Harder C.B."/>
            <person name="Rigling D."/>
            <person name="Ford K.L."/>
            <person name="Foster G.D."/>
            <person name="Pangilinan J."/>
            <person name="Papanicolaou A."/>
            <person name="Barry K."/>
            <person name="LaButti K."/>
            <person name="Viragh M."/>
            <person name="Koriabine M."/>
            <person name="Yan M."/>
            <person name="Riley R."/>
            <person name="Champramary S."/>
            <person name="Plett K.L."/>
            <person name="Tsai I.J."/>
            <person name="Slot J."/>
            <person name="Sipos G."/>
            <person name="Plett J."/>
            <person name="Nagy L.G."/>
            <person name="Grigoriev I.V."/>
        </authorList>
    </citation>
    <scope>NUCLEOTIDE SEQUENCE</scope>
    <source>
        <strain evidence="2">CCBAS 213</strain>
    </source>
</reference>